<feature type="coiled-coil region" evidence="1">
    <location>
        <begin position="57"/>
        <end position="91"/>
    </location>
</feature>
<protein>
    <submittedName>
        <fullName evidence="4">Uncharacterized protein</fullName>
    </submittedName>
</protein>
<dbReference type="RefSeq" id="WP_117493857.1">
    <property type="nucleotide sequence ID" value="NZ_JBKVOA010000002.1"/>
</dbReference>
<organism evidence="4 5">
    <name type="scientific">Sellimonas intestinalis</name>
    <dbReference type="NCBI Taxonomy" id="1653434"/>
    <lineage>
        <taxon>Bacteria</taxon>
        <taxon>Bacillati</taxon>
        <taxon>Bacillota</taxon>
        <taxon>Clostridia</taxon>
        <taxon>Lachnospirales</taxon>
        <taxon>Lachnospiraceae</taxon>
        <taxon>Sellimonas</taxon>
    </lineage>
</organism>
<dbReference type="Pfam" id="PF21814">
    <property type="entry name" value="DUF6883"/>
    <property type="match status" value="1"/>
</dbReference>
<evidence type="ECO:0000313" key="4">
    <source>
        <dbReference type="EMBL" id="RGE84586.1"/>
    </source>
</evidence>
<keyword evidence="5" id="KW-1185">Reference proteome</keyword>
<feature type="domain" description="DUF6883" evidence="3">
    <location>
        <begin position="334"/>
        <end position="441"/>
    </location>
</feature>
<evidence type="ECO:0000313" key="5">
    <source>
        <dbReference type="Proteomes" id="UP000261080"/>
    </source>
</evidence>
<evidence type="ECO:0000259" key="3">
    <source>
        <dbReference type="Pfam" id="PF21814"/>
    </source>
</evidence>
<dbReference type="Pfam" id="PF04233">
    <property type="entry name" value="Phage_Mu_F"/>
    <property type="match status" value="1"/>
</dbReference>
<dbReference type="InterPro" id="IPR049250">
    <property type="entry name" value="DUF6883"/>
</dbReference>
<dbReference type="NCBIfam" id="TIGR01641">
    <property type="entry name" value="phageSPP1_gp7"/>
    <property type="match status" value="1"/>
</dbReference>
<evidence type="ECO:0000256" key="1">
    <source>
        <dbReference type="SAM" id="Coils"/>
    </source>
</evidence>
<dbReference type="InterPro" id="IPR006528">
    <property type="entry name" value="Phage_head_morphogenesis_dom"/>
</dbReference>
<name>A0A3E3JYS2_9FIRM</name>
<keyword evidence="1" id="KW-0175">Coiled coil</keyword>
<reference evidence="4 5" key="1">
    <citation type="submission" date="2018-08" db="EMBL/GenBank/DDBJ databases">
        <title>A genome reference for cultivated species of the human gut microbiota.</title>
        <authorList>
            <person name="Zou Y."/>
            <person name="Xue W."/>
            <person name="Luo G."/>
        </authorList>
    </citation>
    <scope>NUCLEOTIDE SEQUENCE [LARGE SCALE GENOMIC DNA]</scope>
    <source>
        <strain evidence="4 5">AF37-2AT</strain>
    </source>
</reference>
<accession>A0A3E3JYS2</accession>
<proteinExistence type="predicted"/>
<dbReference type="AlphaFoldDB" id="A0A3E3JYS2"/>
<sequence>MDSRTYWAIRETRNRNKNKREEKQYDKEVEKIYQNMIDEINKEINGFYSRYATKEGITMAEAKKHVAKIDMEEYERKAKKYVKEKNFSEQANTEMRLYNLTMKINRLEMLKARIGLEMVSGFDELQKYYDEILTKRTLDEFERKAGILGKSVSDPRKAAEVIVNASFKNATFSDRIWMYQGMLKSELDKLLQTGLIQGQNPRVLARHLKERFGVSQYNAERLMRTEMARVQSEASKRSMEENGFEEYEFMAEGTACPICRALDGKHFRVKDMLPGTNAAPMHPNCRCDVTPYIDRKEFENWLDFLDKGGTTEEWNKLKKKKKSVEKPGSSGIMKLPRYKDAVIPKAKFTQYALNPDKDPDKAKAFEKALGYTVDNADELISQIYDKISEYNAKEKPDNGWGKRYEVIMDIVGPNGKTAKVLTAWIDDKNTGEIRLTSVYVDRE</sequence>
<evidence type="ECO:0000259" key="2">
    <source>
        <dbReference type="Pfam" id="PF04233"/>
    </source>
</evidence>
<feature type="domain" description="Phage head morphogenesis" evidence="2">
    <location>
        <begin position="188"/>
        <end position="289"/>
    </location>
</feature>
<dbReference type="Proteomes" id="UP000261080">
    <property type="component" value="Unassembled WGS sequence"/>
</dbReference>
<comment type="caution">
    <text evidence="4">The sequence shown here is derived from an EMBL/GenBank/DDBJ whole genome shotgun (WGS) entry which is preliminary data.</text>
</comment>
<dbReference type="OrthoDB" id="9765386at2"/>
<gene>
    <name evidence="4" type="ORF">DW016_15050</name>
</gene>
<dbReference type="EMBL" id="QVLX01000014">
    <property type="protein sequence ID" value="RGE84586.1"/>
    <property type="molecule type" value="Genomic_DNA"/>
</dbReference>